<dbReference type="InterPro" id="IPR029039">
    <property type="entry name" value="Flavoprotein-like_sf"/>
</dbReference>
<evidence type="ECO:0000256" key="1">
    <source>
        <dbReference type="ARBA" id="ARBA00022737"/>
    </source>
</evidence>
<dbReference type="AlphaFoldDB" id="A0A9D1ITY1"/>
<keyword evidence="1" id="KW-0677">Repeat</keyword>
<dbReference type="EMBL" id="DVMR01000033">
    <property type="protein sequence ID" value="HIU43292.1"/>
    <property type="molecule type" value="Genomic_DNA"/>
</dbReference>
<evidence type="ECO:0000259" key="3">
    <source>
        <dbReference type="PROSITE" id="PS51272"/>
    </source>
</evidence>
<feature type="domain" description="SLH" evidence="3">
    <location>
        <begin position="156"/>
        <end position="216"/>
    </location>
</feature>
<dbReference type="InterPro" id="IPR001119">
    <property type="entry name" value="SLH_dom"/>
</dbReference>
<dbReference type="Pfam" id="PF00395">
    <property type="entry name" value="SLH"/>
    <property type="match status" value="3"/>
</dbReference>
<dbReference type="GO" id="GO:0016651">
    <property type="term" value="F:oxidoreductase activity, acting on NAD(P)H"/>
    <property type="evidence" value="ECO:0007669"/>
    <property type="project" value="UniProtKB-ARBA"/>
</dbReference>
<evidence type="ECO:0000256" key="2">
    <source>
        <dbReference type="SAM" id="SignalP"/>
    </source>
</evidence>
<dbReference type="GO" id="GO:0009055">
    <property type="term" value="F:electron transfer activity"/>
    <property type="evidence" value="ECO:0007669"/>
    <property type="project" value="InterPro"/>
</dbReference>
<dbReference type="Proteomes" id="UP000824073">
    <property type="component" value="Unassembled WGS sequence"/>
</dbReference>
<dbReference type="PROSITE" id="PS51272">
    <property type="entry name" value="SLH"/>
    <property type="match status" value="3"/>
</dbReference>
<reference evidence="4" key="2">
    <citation type="journal article" date="2021" name="PeerJ">
        <title>Extensive microbial diversity within the chicken gut microbiome revealed by metagenomics and culture.</title>
        <authorList>
            <person name="Gilroy R."/>
            <person name="Ravi A."/>
            <person name="Getino M."/>
            <person name="Pursley I."/>
            <person name="Horton D.L."/>
            <person name="Alikhan N.F."/>
            <person name="Baker D."/>
            <person name="Gharbi K."/>
            <person name="Hall N."/>
            <person name="Watson M."/>
            <person name="Adriaenssens E.M."/>
            <person name="Foster-Nyarko E."/>
            <person name="Jarju S."/>
            <person name="Secka A."/>
            <person name="Antonio M."/>
            <person name="Oren A."/>
            <person name="Chaudhuri R.R."/>
            <person name="La Ragione R."/>
            <person name="Hildebrand F."/>
            <person name="Pallen M.J."/>
        </authorList>
    </citation>
    <scope>NUCLEOTIDE SEQUENCE</scope>
    <source>
        <strain evidence="4">CHK191-8634</strain>
    </source>
</reference>
<keyword evidence="2" id="KW-0732">Signal</keyword>
<evidence type="ECO:0000313" key="5">
    <source>
        <dbReference type="Proteomes" id="UP000824073"/>
    </source>
</evidence>
<protein>
    <submittedName>
        <fullName evidence="4">S-layer homology domain-containing protein</fullName>
    </submittedName>
</protein>
<dbReference type="InterPro" id="IPR008254">
    <property type="entry name" value="Flavodoxin/NO_synth"/>
</dbReference>
<feature type="domain" description="SLH" evidence="3">
    <location>
        <begin position="92"/>
        <end position="155"/>
    </location>
</feature>
<reference evidence="4" key="1">
    <citation type="submission" date="2020-10" db="EMBL/GenBank/DDBJ databases">
        <authorList>
            <person name="Gilroy R."/>
        </authorList>
    </citation>
    <scope>NUCLEOTIDE SEQUENCE</scope>
    <source>
        <strain evidence="4">CHK191-8634</strain>
    </source>
</reference>
<dbReference type="PANTHER" id="PTHR39201">
    <property type="entry name" value="EXPORTED PROTEIN-RELATED"/>
    <property type="match status" value="1"/>
</dbReference>
<organism evidence="4 5">
    <name type="scientific">Candidatus Ventrousia excrementavium</name>
    <dbReference type="NCBI Taxonomy" id="2840961"/>
    <lineage>
        <taxon>Bacteria</taxon>
        <taxon>Bacillati</taxon>
        <taxon>Bacillota</taxon>
        <taxon>Clostridia</taxon>
        <taxon>Eubacteriales</taxon>
        <taxon>Clostridiaceae</taxon>
        <taxon>Clostridiaceae incertae sedis</taxon>
        <taxon>Candidatus Ventrousia</taxon>
    </lineage>
</organism>
<accession>A0A9D1ITY1</accession>
<feature type="chain" id="PRO_5038670477" evidence="2">
    <location>
        <begin position="29"/>
        <end position="380"/>
    </location>
</feature>
<dbReference type="PANTHER" id="PTHR39201:SF1">
    <property type="entry name" value="FLAVODOXIN-LIKE DOMAIN-CONTAINING PROTEIN"/>
    <property type="match status" value="1"/>
</dbReference>
<gene>
    <name evidence="4" type="ORF">IAB67_03230</name>
</gene>
<dbReference type="PROSITE" id="PS00201">
    <property type="entry name" value="FLAVODOXIN"/>
    <property type="match status" value="1"/>
</dbReference>
<sequence>MKTCRQLGALLLSFSLMLSLGMNTFAAAEDTGFSDVDAGAWYAGAVEYVRDNGLMSGVSDTAFAPDESMTRGMLVTTLYRLAGSPPLANENLGYPFADVPGDAWYADGVYWARLNGVVSGYSDERFGPDDPVTREQAAAILWRYAGSPAAQAGQSFADESEISLYAAQAVDWARANGIMNGSDGNRFLPGERATRAQVAIILQNYLTADAPEQPVEPAENANVLVVYFSATGNTGQVAEHIAAATGGDLFEIVPAEPYTSADLDWNDENSRVVYEYENPDARDTALTAYTPDNWADYDVVYIGYPIWWGIAAWPADSFVAANDFTGKTVIPFCTSSSSGLGQSGELLADLAGTGDWLEGQRFRSGVSREDVEAWIEGLGF</sequence>
<feature type="domain" description="SLH" evidence="3">
    <location>
        <begin position="29"/>
        <end position="91"/>
    </location>
</feature>
<dbReference type="GO" id="GO:0010181">
    <property type="term" value="F:FMN binding"/>
    <property type="evidence" value="ECO:0007669"/>
    <property type="project" value="InterPro"/>
</dbReference>
<dbReference type="SUPFAM" id="SSF52218">
    <property type="entry name" value="Flavoproteins"/>
    <property type="match status" value="1"/>
</dbReference>
<name>A0A9D1ITY1_9CLOT</name>
<dbReference type="Pfam" id="PF12682">
    <property type="entry name" value="Flavodoxin_4"/>
    <property type="match status" value="1"/>
</dbReference>
<comment type="caution">
    <text evidence="4">The sequence shown here is derived from an EMBL/GenBank/DDBJ whole genome shotgun (WGS) entry which is preliminary data.</text>
</comment>
<proteinExistence type="predicted"/>
<dbReference type="InterPro" id="IPR001226">
    <property type="entry name" value="Flavodoxin_CS"/>
</dbReference>
<feature type="signal peptide" evidence="2">
    <location>
        <begin position="1"/>
        <end position="28"/>
    </location>
</feature>
<dbReference type="Gene3D" id="3.40.50.360">
    <property type="match status" value="1"/>
</dbReference>
<evidence type="ECO:0000313" key="4">
    <source>
        <dbReference type="EMBL" id="HIU43292.1"/>
    </source>
</evidence>